<dbReference type="RefSeq" id="XP_064727585.1">
    <property type="nucleotide sequence ID" value="XM_064876278.1"/>
</dbReference>
<keyword evidence="1" id="KW-0560">Oxidoreductase</keyword>
<proteinExistence type="predicted"/>
<dbReference type="Proteomes" id="UP001334248">
    <property type="component" value="Unassembled WGS sequence"/>
</dbReference>
<accession>A0ABR0RFY2</accession>
<dbReference type="InterPro" id="IPR036812">
    <property type="entry name" value="NAD(P)_OxRdtase_dom_sf"/>
</dbReference>
<comment type="caution">
    <text evidence="3">The sequence shown here is derived from an EMBL/GenBank/DDBJ whole genome shotgun (WGS) entry which is preliminary data.</text>
</comment>
<sequence length="500" mass="54533">MPSKYSAHALTNPRERIPDITATGVNVPIETLPIATVADAVTSTEARRASNATDAVVATAQPTQNIKPSVKLSTILPPLIFGTATFNYQFNPDPYALHPNAIVRAALHHGIRAFDTSPYYGPAESILGNALHSDLITSDPTLRNLSRSDYLILTKCGRISGDSFDYSPEWINHSVSRSLRRLRTNYLDVVYLHDVEFVSAAEVLTGIRALRNIRDTSNTIRYIGICGYPVATLAHLSELILRETGEVVDIVQSYANYTIQNQRLGDAVERFERCGVDVVTNASPLGMGLCRSQGVPVGDTEGAWHPAPDGLREACLRAAQYVRGTHHRKLEGVALRFAMEGWLTAGAGVGSCGVRPGEAVAKLAGKGQKVSDEGDNTKREKLGVSVMGVSKLSELEDTMAVYASILSGLDGHDKETETVATKDITRCIRENVLGSEWTDYVWESPEPGFKNTREVFGVSEKDREEFEREFGIQQNGVNDGAMLSKTQSRIEVKEISVADV</sequence>
<feature type="domain" description="NADP-dependent oxidoreductase" evidence="2">
    <location>
        <begin position="78"/>
        <end position="403"/>
    </location>
</feature>
<protein>
    <recommendedName>
        <fullName evidence="2">NADP-dependent oxidoreductase domain-containing protein</fullName>
    </recommendedName>
</protein>
<name>A0ABR0RFY2_9EURO</name>
<evidence type="ECO:0000259" key="2">
    <source>
        <dbReference type="Pfam" id="PF00248"/>
    </source>
</evidence>
<organism evidence="3 4">
    <name type="scientific">Knufia obscura</name>
    <dbReference type="NCBI Taxonomy" id="1635080"/>
    <lineage>
        <taxon>Eukaryota</taxon>
        <taxon>Fungi</taxon>
        <taxon>Dikarya</taxon>
        <taxon>Ascomycota</taxon>
        <taxon>Pezizomycotina</taxon>
        <taxon>Eurotiomycetes</taxon>
        <taxon>Chaetothyriomycetidae</taxon>
        <taxon>Chaetothyriales</taxon>
        <taxon>Trichomeriaceae</taxon>
        <taxon>Knufia</taxon>
    </lineage>
</organism>
<keyword evidence="4" id="KW-1185">Reference proteome</keyword>
<dbReference type="GeneID" id="90001322"/>
<evidence type="ECO:0000256" key="1">
    <source>
        <dbReference type="ARBA" id="ARBA00023002"/>
    </source>
</evidence>
<evidence type="ECO:0000313" key="3">
    <source>
        <dbReference type="EMBL" id="KAK5939495.1"/>
    </source>
</evidence>
<dbReference type="PANTHER" id="PTHR42686">
    <property type="entry name" value="GH17980P-RELATED"/>
    <property type="match status" value="1"/>
</dbReference>
<gene>
    <name evidence="3" type="ORF">PMZ80_007873</name>
</gene>
<dbReference type="InterPro" id="IPR023210">
    <property type="entry name" value="NADP_OxRdtase_dom"/>
</dbReference>
<evidence type="ECO:0000313" key="4">
    <source>
        <dbReference type="Proteomes" id="UP001334248"/>
    </source>
</evidence>
<reference evidence="3 4" key="1">
    <citation type="journal article" date="2023" name="Res Sq">
        <title>Genomic and morphological characterization of Knufia obscura isolated from the Mars 2020 spacecraft assembly facility.</title>
        <authorList>
            <person name="Chander A.M."/>
            <person name="Teixeira M.M."/>
            <person name="Singh N.K."/>
            <person name="Williams M.P."/>
            <person name="Parker C.W."/>
            <person name="Leo P."/>
            <person name="Stajich J.E."/>
            <person name="Torok T."/>
            <person name="Tighe S."/>
            <person name="Mason C.E."/>
            <person name="Venkateswaran K."/>
        </authorList>
    </citation>
    <scope>NUCLEOTIDE SEQUENCE [LARGE SCALE GENOMIC DNA]</scope>
    <source>
        <strain evidence="3 4">CCFEE 5817</strain>
    </source>
</reference>
<dbReference type="EMBL" id="JAVHJV010000010">
    <property type="protein sequence ID" value="KAK5939495.1"/>
    <property type="molecule type" value="Genomic_DNA"/>
</dbReference>
<dbReference type="InterPro" id="IPR020471">
    <property type="entry name" value="AKR"/>
</dbReference>
<dbReference type="Pfam" id="PF00248">
    <property type="entry name" value="Aldo_ket_red"/>
    <property type="match status" value="1"/>
</dbReference>
<dbReference type="Gene3D" id="3.20.20.100">
    <property type="entry name" value="NADP-dependent oxidoreductase domain"/>
    <property type="match status" value="1"/>
</dbReference>
<dbReference type="SUPFAM" id="SSF51430">
    <property type="entry name" value="NAD(P)-linked oxidoreductase"/>
    <property type="match status" value="1"/>
</dbReference>
<dbReference type="PANTHER" id="PTHR42686:SF1">
    <property type="entry name" value="GH17980P-RELATED"/>
    <property type="match status" value="1"/>
</dbReference>